<dbReference type="AlphaFoldDB" id="B0DJD8"/>
<dbReference type="GeneID" id="6079695"/>
<reference evidence="1 2" key="1">
    <citation type="journal article" date="2008" name="Nature">
        <title>The genome of Laccaria bicolor provides insights into mycorrhizal symbiosis.</title>
        <authorList>
            <person name="Martin F."/>
            <person name="Aerts A."/>
            <person name="Ahren D."/>
            <person name="Brun A."/>
            <person name="Danchin E.G.J."/>
            <person name="Duchaussoy F."/>
            <person name="Gibon J."/>
            <person name="Kohler A."/>
            <person name="Lindquist E."/>
            <person name="Pereda V."/>
            <person name="Salamov A."/>
            <person name="Shapiro H.J."/>
            <person name="Wuyts J."/>
            <person name="Blaudez D."/>
            <person name="Buee M."/>
            <person name="Brokstein P."/>
            <person name="Canbaeck B."/>
            <person name="Cohen D."/>
            <person name="Courty P.E."/>
            <person name="Coutinho P.M."/>
            <person name="Delaruelle C."/>
            <person name="Detter J.C."/>
            <person name="Deveau A."/>
            <person name="DiFazio S."/>
            <person name="Duplessis S."/>
            <person name="Fraissinet-Tachet L."/>
            <person name="Lucic E."/>
            <person name="Frey-Klett P."/>
            <person name="Fourrey C."/>
            <person name="Feussner I."/>
            <person name="Gay G."/>
            <person name="Grimwood J."/>
            <person name="Hoegger P.J."/>
            <person name="Jain P."/>
            <person name="Kilaru S."/>
            <person name="Labbe J."/>
            <person name="Lin Y.C."/>
            <person name="Legue V."/>
            <person name="Le Tacon F."/>
            <person name="Marmeisse R."/>
            <person name="Melayah D."/>
            <person name="Montanini B."/>
            <person name="Muratet M."/>
            <person name="Nehls U."/>
            <person name="Niculita-Hirzel H."/>
            <person name="Oudot-Le Secq M.P."/>
            <person name="Peter M."/>
            <person name="Quesneville H."/>
            <person name="Rajashekar B."/>
            <person name="Reich M."/>
            <person name="Rouhier N."/>
            <person name="Schmutz J."/>
            <person name="Yin T."/>
            <person name="Chalot M."/>
            <person name="Henrissat B."/>
            <person name="Kuees U."/>
            <person name="Lucas S."/>
            <person name="Van de Peer Y."/>
            <person name="Podila G.K."/>
            <person name="Polle A."/>
            <person name="Pukkila P.J."/>
            <person name="Richardson P.M."/>
            <person name="Rouze P."/>
            <person name="Sanders I.R."/>
            <person name="Stajich J.E."/>
            <person name="Tunlid A."/>
            <person name="Tuskan G."/>
            <person name="Grigoriev I.V."/>
        </authorList>
    </citation>
    <scope>NUCLEOTIDE SEQUENCE [LARGE SCALE GENOMIC DNA]</scope>
    <source>
        <strain evidence="2">S238N-H82 / ATCC MYA-4686</strain>
    </source>
</reference>
<dbReference type="InParanoid" id="B0DJD8"/>
<dbReference type="RefSeq" id="XP_001884062.1">
    <property type="nucleotide sequence ID" value="XM_001884027.1"/>
</dbReference>
<evidence type="ECO:0000313" key="2">
    <source>
        <dbReference type="Proteomes" id="UP000001194"/>
    </source>
</evidence>
<dbReference type="HOGENOM" id="CLU_3087633_0_0_1"/>
<proteinExistence type="predicted"/>
<organism evidence="2">
    <name type="scientific">Laccaria bicolor (strain S238N-H82 / ATCC MYA-4686)</name>
    <name type="common">Bicoloured deceiver</name>
    <name type="synonym">Laccaria laccata var. bicolor</name>
    <dbReference type="NCBI Taxonomy" id="486041"/>
    <lineage>
        <taxon>Eukaryota</taxon>
        <taxon>Fungi</taxon>
        <taxon>Dikarya</taxon>
        <taxon>Basidiomycota</taxon>
        <taxon>Agaricomycotina</taxon>
        <taxon>Agaricomycetes</taxon>
        <taxon>Agaricomycetidae</taxon>
        <taxon>Agaricales</taxon>
        <taxon>Agaricineae</taxon>
        <taxon>Hydnangiaceae</taxon>
        <taxon>Laccaria</taxon>
    </lineage>
</organism>
<dbReference type="KEGG" id="lbc:LACBIDRAFT_303362"/>
<gene>
    <name evidence="1" type="ORF">LACBIDRAFT_303362</name>
</gene>
<evidence type="ECO:0000313" key="1">
    <source>
        <dbReference type="EMBL" id="EDR05504.1"/>
    </source>
</evidence>
<dbReference type="EMBL" id="DS547113">
    <property type="protein sequence ID" value="EDR05504.1"/>
    <property type="molecule type" value="Genomic_DNA"/>
</dbReference>
<dbReference type="Proteomes" id="UP000001194">
    <property type="component" value="Unassembled WGS sequence"/>
</dbReference>
<name>B0DJD8_LACBS</name>
<sequence length="52" mass="6302">MHVNDSQRTTTRGRLAEHQQCPKRIWWTSIRRGEPWRGGREAVTWRREEGIE</sequence>
<protein>
    <submittedName>
        <fullName evidence="1">Predicted protein</fullName>
    </submittedName>
</protein>
<accession>B0DJD8</accession>
<keyword evidence="2" id="KW-1185">Reference proteome</keyword>